<comment type="similarity">
    <text evidence="1 5">Belongs to the glycosyl hydrolase 27 family.</text>
</comment>
<dbReference type="EMBL" id="QAAD01000023">
    <property type="protein sequence ID" value="PTN06299.1"/>
    <property type="molecule type" value="Genomic_DNA"/>
</dbReference>
<evidence type="ECO:0000256" key="6">
    <source>
        <dbReference type="SAM" id="SignalP"/>
    </source>
</evidence>
<comment type="caution">
    <text evidence="8">The sequence shown here is derived from an EMBL/GenBank/DDBJ whole genome shotgun (WGS) entry which is preliminary data.</text>
</comment>
<dbReference type="PROSITE" id="PS51257">
    <property type="entry name" value="PROKAR_LIPOPROTEIN"/>
    <property type="match status" value="1"/>
</dbReference>
<dbReference type="PANTHER" id="PTHR11452:SF75">
    <property type="entry name" value="ALPHA-GALACTOSIDASE MEL1"/>
    <property type="match status" value="1"/>
</dbReference>
<protein>
    <recommendedName>
        <fullName evidence="5">Alpha-galactosidase</fullName>
        <ecNumber evidence="5">3.2.1.22</ecNumber>
    </recommendedName>
    <alternativeName>
        <fullName evidence="5">Melibiase</fullName>
    </alternativeName>
</protein>
<reference evidence="8 9" key="1">
    <citation type="submission" date="2018-04" db="EMBL/GenBank/DDBJ databases">
        <title>Genomic Encyclopedia of Archaeal and Bacterial Type Strains, Phase II (KMG-II): from individual species to whole genera.</title>
        <authorList>
            <person name="Goeker M."/>
        </authorList>
    </citation>
    <scope>NUCLEOTIDE SEQUENCE [LARGE SCALE GENOMIC DNA]</scope>
    <source>
        <strain evidence="8 9">DSM 28823</strain>
    </source>
</reference>
<sequence length="427" mass="47900">MIKNRISQITRLACLTVLLLASSCGQNPAKQPPAGQEATGEVENLLHPPVMGWASWNNYRVNINQDIIRAQADAMIDRGLSDAGYSYLNIDDGFFGGRDEQGNILPHPERFPDGMKVLADYIHSKGLKAGIYSDAGINTCASYWDKDTIGVGMGLYGHDVQDLNLFLNTWGYDFLKVDWCGGDWLGLDEEERYTALARQAKALKPEMVFNVCRWKFPGKWVTQVADSWRISGDIDNRFESILAIIDLNADLWKHASYGHYNDMDMLQVGRGMSYEEDKAHFSMWCLMNSPLLLGNDLTTMSQETVELVTNDELIAINQSPFVYQARRVIDYGEQEVWGRPLVSNISGQVAVALLNRSTEKADIAFALETVGIDASKGYRVHDLWSKKDYEPSADSELSFEVPGHAVVVLKITGTNIPYNVFQYQDKN</sequence>
<dbReference type="InterPro" id="IPR017853">
    <property type="entry name" value="GH"/>
</dbReference>
<dbReference type="Pfam" id="PF16499">
    <property type="entry name" value="Melibiase_2"/>
    <property type="match status" value="1"/>
</dbReference>
<evidence type="ECO:0000256" key="1">
    <source>
        <dbReference type="ARBA" id="ARBA00009743"/>
    </source>
</evidence>
<dbReference type="Gene3D" id="2.60.40.1180">
    <property type="entry name" value="Golgi alpha-mannosidase II"/>
    <property type="match status" value="1"/>
</dbReference>
<dbReference type="GO" id="GO:0005975">
    <property type="term" value="P:carbohydrate metabolic process"/>
    <property type="evidence" value="ECO:0007669"/>
    <property type="project" value="InterPro"/>
</dbReference>
<dbReference type="Proteomes" id="UP000243525">
    <property type="component" value="Unassembled WGS sequence"/>
</dbReference>
<dbReference type="PANTHER" id="PTHR11452">
    <property type="entry name" value="ALPHA-GALACTOSIDASE/ALPHA-N-ACETYLGALACTOSAMINIDASE"/>
    <property type="match status" value="1"/>
</dbReference>
<feature type="domain" description="Alpha galactosidase C-terminal" evidence="7">
    <location>
        <begin position="332"/>
        <end position="411"/>
    </location>
</feature>
<dbReference type="InterPro" id="IPR002241">
    <property type="entry name" value="Glyco_hydro_27"/>
</dbReference>
<dbReference type="OrthoDB" id="9807519at2"/>
<dbReference type="PRINTS" id="PR00740">
    <property type="entry name" value="GLHYDRLASE27"/>
</dbReference>
<feature type="signal peptide" evidence="6">
    <location>
        <begin position="1"/>
        <end position="29"/>
    </location>
</feature>
<dbReference type="InterPro" id="IPR013780">
    <property type="entry name" value="Glyco_hydro_b"/>
</dbReference>
<dbReference type="CDD" id="cd14792">
    <property type="entry name" value="GH27"/>
    <property type="match status" value="1"/>
</dbReference>
<dbReference type="SUPFAM" id="SSF51445">
    <property type="entry name" value="(Trans)glycosidases"/>
    <property type="match status" value="1"/>
</dbReference>
<keyword evidence="2 6" id="KW-0732">Signal</keyword>
<dbReference type="InterPro" id="IPR041233">
    <property type="entry name" value="Melibiase_C"/>
</dbReference>
<evidence type="ECO:0000256" key="2">
    <source>
        <dbReference type="ARBA" id="ARBA00022729"/>
    </source>
</evidence>
<dbReference type="SUPFAM" id="SSF51011">
    <property type="entry name" value="Glycosyl hydrolase domain"/>
    <property type="match status" value="1"/>
</dbReference>
<dbReference type="GO" id="GO:0004557">
    <property type="term" value="F:alpha-galactosidase activity"/>
    <property type="evidence" value="ECO:0007669"/>
    <property type="project" value="UniProtKB-EC"/>
</dbReference>
<evidence type="ECO:0000313" key="8">
    <source>
        <dbReference type="EMBL" id="PTN06299.1"/>
    </source>
</evidence>
<evidence type="ECO:0000313" key="9">
    <source>
        <dbReference type="Proteomes" id="UP000243525"/>
    </source>
</evidence>
<proteinExistence type="inferred from homology"/>
<dbReference type="Gene3D" id="3.20.20.70">
    <property type="entry name" value="Aldolase class I"/>
    <property type="match status" value="1"/>
</dbReference>
<keyword evidence="3 5" id="KW-0378">Hydrolase</keyword>
<evidence type="ECO:0000259" key="7">
    <source>
        <dbReference type="Pfam" id="PF17801"/>
    </source>
</evidence>
<keyword evidence="4 5" id="KW-0326">Glycosidase</keyword>
<name>A0A2T5BXX4_9BACT</name>
<organism evidence="8 9">
    <name type="scientific">Mangrovibacterium marinum</name>
    <dbReference type="NCBI Taxonomy" id="1639118"/>
    <lineage>
        <taxon>Bacteria</taxon>
        <taxon>Pseudomonadati</taxon>
        <taxon>Bacteroidota</taxon>
        <taxon>Bacteroidia</taxon>
        <taxon>Marinilabiliales</taxon>
        <taxon>Prolixibacteraceae</taxon>
        <taxon>Mangrovibacterium</taxon>
    </lineage>
</organism>
<dbReference type="EC" id="3.2.1.22" evidence="5"/>
<evidence type="ECO:0000256" key="3">
    <source>
        <dbReference type="ARBA" id="ARBA00022801"/>
    </source>
</evidence>
<comment type="catalytic activity">
    <reaction evidence="5">
        <text>Hydrolysis of terminal, non-reducing alpha-D-galactose residues in alpha-D-galactosides, including galactose oligosaccharides, galactomannans and galactolipids.</text>
        <dbReference type="EC" id="3.2.1.22"/>
    </reaction>
</comment>
<dbReference type="Pfam" id="PF17801">
    <property type="entry name" value="Melibiase_C"/>
    <property type="match status" value="1"/>
</dbReference>
<dbReference type="AlphaFoldDB" id="A0A2T5BXX4"/>
<evidence type="ECO:0000256" key="4">
    <source>
        <dbReference type="ARBA" id="ARBA00023295"/>
    </source>
</evidence>
<keyword evidence="9" id="KW-1185">Reference proteome</keyword>
<keyword evidence="5" id="KW-1015">Disulfide bond</keyword>
<feature type="chain" id="PRO_5015735148" description="Alpha-galactosidase" evidence="6">
    <location>
        <begin position="30"/>
        <end position="427"/>
    </location>
</feature>
<gene>
    <name evidence="8" type="ORF">C8N47_12320</name>
</gene>
<evidence type="ECO:0000256" key="5">
    <source>
        <dbReference type="RuleBase" id="RU361168"/>
    </source>
</evidence>
<accession>A0A2T5BXX4</accession>
<dbReference type="InterPro" id="IPR013785">
    <property type="entry name" value="Aldolase_TIM"/>
</dbReference>
<dbReference type="RefSeq" id="WP_107823602.1">
    <property type="nucleotide sequence ID" value="NZ_QAAD01000023.1"/>
</dbReference>